<dbReference type="GO" id="GO:0008775">
    <property type="term" value="F:acetate CoA-transferase activity"/>
    <property type="evidence" value="ECO:0007669"/>
    <property type="project" value="InterPro"/>
</dbReference>
<dbReference type="Pfam" id="PF13336">
    <property type="entry name" value="AcetylCoA_hyd_C"/>
    <property type="match status" value="1"/>
</dbReference>
<evidence type="ECO:0000313" key="7">
    <source>
        <dbReference type="Proteomes" id="UP000237752"/>
    </source>
</evidence>
<dbReference type="AlphaFoldDB" id="A0A2T0ZB41"/>
<accession>A0A2T0ZB41</accession>
<comment type="caution">
    <text evidence="6">The sequence shown here is derived from an EMBL/GenBank/DDBJ whole genome shotgun (WGS) entry which is preliminary data.</text>
</comment>
<feature type="region of interest" description="Disordered" evidence="3">
    <location>
        <begin position="1"/>
        <end position="27"/>
    </location>
</feature>
<dbReference type="Gene3D" id="3.30.750.70">
    <property type="entry name" value="4-hydroxybutyrate coenzyme like domains"/>
    <property type="match status" value="1"/>
</dbReference>
<dbReference type="InterPro" id="IPR037171">
    <property type="entry name" value="NagB/RpiA_transferase-like"/>
</dbReference>
<dbReference type="InterPro" id="IPR038460">
    <property type="entry name" value="AcetylCoA_hyd_C_sf"/>
</dbReference>
<dbReference type="Gene3D" id="3.40.1080.20">
    <property type="entry name" value="Acetyl-CoA hydrolase/transferase C-terminal domain"/>
    <property type="match status" value="1"/>
</dbReference>
<dbReference type="PANTHER" id="PTHR21432:SF20">
    <property type="entry name" value="ACETYL-COA HYDROLASE"/>
    <property type="match status" value="1"/>
</dbReference>
<dbReference type="GO" id="GO:0016787">
    <property type="term" value="F:hydrolase activity"/>
    <property type="evidence" value="ECO:0007669"/>
    <property type="project" value="UniProtKB-KW"/>
</dbReference>
<sequence>MASTTFERRNKPTSDRPVPLDSVAPDLSGVIRPGDTLVWGQGAAEPITLTHALVAQRQELSNNGQDRLSIFLGVLKGETLKAEYVDTFRYFGLGGLGDTSKLSRQGVVETMPIRLSTLPALFNSGHLHADVVFIQLSEPNADGMCSTGLLADFMRETIRAARTVVAEINPHVPFTYGDTLVPLSDIDYVVHTDVPLLEWPAGTPSPEASAVARNVAELIPDGATLQLGIGAIPEALCAALTDRRDLGIHSGMIGDTVVDLIEAGVVTNARKPIDTGVTTTGLAFGTERLVKWAHQNKALGVRSLEHTHSPAVLAQFPDLWAINSAIEMDLTGQVNAEMMGDKYAGGVGGQVDFTQAAMSSERGRSVIAFPATAAKGKLSRIVSRIATGIVTTPRSNADLFVTEYGVADLRAATIEQRIERLVAIAHPDHRDALLRGVS</sequence>
<dbReference type="OrthoDB" id="9801795at2"/>
<reference evidence="6 7" key="1">
    <citation type="submission" date="2018-03" db="EMBL/GenBank/DDBJ databases">
        <title>Genomic Encyclopedia of Archaeal and Bacterial Type Strains, Phase II (KMG-II): from individual species to whole genera.</title>
        <authorList>
            <person name="Goeker M."/>
        </authorList>
    </citation>
    <scope>NUCLEOTIDE SEQUENCE [LARGE SCALE GENOMIC DNA]</scope>
    <source>
        <strain evidence="6 7">DSM 100065</strain>
    </source>
</reference>
<dbReference type="EMBL" id="PVUE01000025">
    <property type="protein sequence ID" value="PRZ33570.1"/>
    <property type="molecule type" value="Genomic_DNA"/>
</dbReference>
<evidence type="ECO:0000256" key="3">
    <source>
        <dbReference type="SAM" id="MobiDB-lite"/>
    </source>
</evidence>
<dbReference type="Pfam" id="PF02550">
    <property type="entry name" value="AcetylCoA_hydro"/>
    <property type="match status" value="1"/>
</dbReference>
<evidence type="ECO:0000259" key="4">
    <source>
        <dbReference type="Pfam" id="PF02550"/>
    </source>
</evidence>
<dbReference type="Proteomes" id="UP000237752">
    <property type="component" value="Unassembled WGS sequence"/>
</dbReference>
<gene>
    <name evidence="6" type="ORF">CLV47_12527</name>
</gene>
<evidence type="ECO:0000313" key="6">
    <source>
        <dbReference type="EMBL" id="PRZ33570.1"/>
    </source>
</evidence>
<organism evidence="6 7">
    <name type="scientific">Antricoccus suffuscus</name>
    <dbReference type="NCBI Taxonomy" id="1629062"/>
    <lineage>
        <taxon>Bacteria</taxon>
        <taxon>Bacillati</taxon>
        <taxon>Actinomycetota</taxon>
        <taxon>Actinomycetes</taxon>
        <taxon>Geodermatophilales</taxon>
        <taxon>Antricoccaceae</taxon>
        <taxon>Antricoccus</taxon>
    </lineage>
</organism>
<dbReference type="PANTHER" id="PTHR21432">
    <property type="entry name" value="ACETYL-COA HYDROLASE-RELATED"/>
    <property type="match status" value="1"/>
</dbReference>
<proteinExistence type="inferred from homology"/>
<dbReference type="GO" id="GO:0006083">
    <property type="term" value="P:acetate metabolic process"/>
    <property type="evidence" value="ECO:0007669"/>
    <property type="project" value="InterPro"/>
</dbReference>
<keyword evidence="7" id="KW-1185">Reference proteome</keyword>
<comment type="similarity">
    <text evidence="1">Belongs to the acetyl-CoA hydrolase/transferase family.</text>
</comment>
<dbReference type="InterPro" id="IPR003702">
    <property type="entry name" value="ActCoA_hydro_N"/>
</dbReference>
<keyword evidence="2" id="KW-0808">Transferase</keyword>
<dbReference type="InterPro" id="IPR026888">
    <property type="entry name" value="AcetylCoA_hyd_C"/>
</dbReference>
<dbReference type="Gene3D" id="3.40.1080.10">
    <property type="entry name" value="Glutaconate Coenzyme A-transferase"/>
    <property type="match status" value="1"/>
</dbReference>
<dbReference type="RefSeq" id="WP_106350907.1">
    <property type="nucleotide sequence ID" value="NZ_PVUE01000025.1"/>
</dbReference>
<evidence type="ECO:0000259" key="5">
    <source>
        <dbReference type="Pfam" id="PF13336"/>
    </source>
</evidence>
<feature type="domain" description="Acetyl-CoA hydrolase/transferase N-terminal" evidence="4">
    <location>
        <begin position="29"/>
        <end position="195"/>
    </location>
</feature>
<feature type="domain" description="Acetyl-CoA hydrolase/transferase C-terminal" evidence="5">
    <location>
        <begin position="285"/>
        <end position="435"/>
    </location>
</feature>
<dbReference type="SUPFAM" id="SSF100950">
    <property type="entry name" value="NagB/RpiA/CoA transferase-like"/>
    <property type="match status" value="2"/>
</dbReference>
<name>A0A2T0ZB41_9ACTN</name>
<dbReference type="InterPro" id="IPR046433">
    <property type="entry name" value="ActCoA_hydro"/>
</dbReference>
<feature type="compositionally biased region" description="Basic and acidic residues" evidence="3">
    <location>
        <begin position="1"/>
        <end position="14"/>
    </location>
</feature>
<protein>
    <submittedName>
        <fullName evidence="6">Acetyl-CoA hydrolase</fullName>
    </submittedName>
</protein>
<keyword evidence="6" id="KW-0378">Hydrolase</keyword>
<evidence type="ECO:0000256" key="2">
    <source>
        <dbReference type="ARBA" id="ARBA00022679"/>
    </source>
</evidence>
<evidence type="ECO:0000256" key="1">
    <source>
        <dbReference type="ARBA" id="ARBA00009632"/>
    </source>
</evidence>